<organism evidence="4 5">
    <name type="scientific">Nepenthes gracilis</name>
    <name type="common">Slender pitcher plant</name>
    <dbReference type="NCBI Taxonomy" id="150966"/>
    <lineage>
        <taxon>Eukaryota</taxon>
        <taxon>Viridiplantae</taxon>
        <taxon>Streptophyta</taxon>
        <taxon>Embryophyta</taxon>
        <taxon>Tracheophyta</taxon>
        <taxon>Spermatophyta</taxon>
        <taxon>Magnoliopsida</taxon>
        <taxon>eudicotyledons</taxon>
        <taxon>Gunneridae</taxon>
        <taxon>Pentapetalae</taxon>
        <taxon>Caryophyllales</taxon>
        <taxon>Nepenthaceae</taxon>
        <taxon>Nepenthes</taxon>
    </lineage>
</organism>
<proteinExistence type="predicted"/>
<evidence type="ECO:0000313" key="5">
    <source>
        <dbReference type="Proteomes" id="UP001279734"/>
    </source>
</evidence>
<protein>
    <recommendedName>
        <fullName evidence="3">Myb-like domain-containing protein</fullName>
    </recommendedName>
</protein>
<dbReference type="Pfam" id="PF13837">
    <property type="entry name" value="Myb_DNA-bind_4"/>
    <property type="match status" value="1"/>
</dbReference>
<dbReference type="Proteomes" id="UP001279734">
    <property type="component" value="Unassembled WGS sequence"/>
</dbReference>
<comment type="caution">
    <text evidence="4">The sequence shown here is derived from an EMBL/GenBank/DDBJ whole genome shotgun (WGS) entry which is preliminary data.</text>
</comment>
<dbReference type="InterPro" id="IPR044822">
    <property type="entry name" value="Myb_DNA-bind_4"/>
</dbReference>
<dbReference type="PANTHER" id="PTHR31307:SF43">
    <property type="entry name" value="TRIHELIX TRANSCRIPTION FACTOR ASIL2-LIKE"/>
    <property type="match status" value="1"/>
</dbReference>
<dbReference type="PROSITE" id="PS50090">
    <property type="entry name" value="MYB_LIKE"/>
    <property type="match status" value="1"/>
</dbReference>
<evidence type="ECO:0000256" key="1">
    <source>
        <dbReference type="SAM" id="Coils"/>
    </source>
</evidence>
<evidence type="ECO:0000313" key="4">
    <source>
        <dbReference type="EMBL" id="GMH09284.1"/>
    </source>
</evidence>
<dbReference type="AlphaFoldDB" id="A0AAD3XM00"/>
<gene>
    <name evidence="4" type="ORF">Nepgr_011125</name>
</gene>
<dbReference type="PANTHER" id="PTHR31307">
    <property type="entry name" value="TRIHELIX TRANSCRIPTION FACTOR ASIL2"/>
    <property type="match status" value="1"/>
</dbReference>
<feature type="coiled-coil region" evidence="1">
    <location>
        <begin position="309"/>
        <end position="336"/>
    </location>
</feature>
<feature type="region of interest" description="Disordered" evidence="2">
    <location>
        <begin position="244"/>
        <end position="270"/>
    </location>
</feature>
<dbReference type="InterPro" id="IPR044823">
    <property type="entry name" value="ASIL1/2-like"/>
</dbReference>
<sequence>MSTPPPSAANPQTPEPRRKFPAPCWIQEETLALINVYQDKWYSLRRRNLRSTDWDEVAAAVASRCPDQTPSKTSAQCRHKMEKLRKRYRTEKQRALSFPTRFFSSSWIFYDLMDAMETGSSLGDGSEPDPSVQKGFSAKVGDLEEREFQLGRMDESFKGKISTFNGDLGSSFNGVDVLVGGSSGKKPPLPIKFKFKNQGSTLDFDSNMEDHDDDDNDDDELVQTGFHVQTRSYDRYMNSKEPNYGSVDGNVHSLHGKTSTRKLGKSDESSGSGFLNGFCKKSGGGGLKRGMNSVAAEMVASIKMLGNGFVKMENTKMEMVREIERMKMEMEMKRIEMILESQQLIVNAFVEGWLEKKRRKVKATATDIKE</sequence>
<keyword evidence="5" id="KW-1185">Reference proteome</keyword>
<dbReference type="EMBL" id="BSYO01000009">
    <property type="protein sequence ID" value="GMH09284.1"/>
    <property type="molecule type" value="Genomic_DNA"/>
</dbReference>
<dbReference type="Gene3D" id="1.10.10.60">
    <property type="entry name" value="Homeodomain-like"/>
    <property type="match status" value="1"/>
</dbReference>
<dbReference type="SMART" id="SM00595">
    <property type="entry name" value="MADF"/>
    <property type="match status" value="1"/>
</dbReference>
<evidence type="ECO:0000256" key="2">
    <source>
        <dbReference type="SAM" id="MobiDB-lite"/>
    </source>
</evidence>
<feature type="domain" description="Myb-like" evidence="3">
    <location>
        <begin position="25"/>
        <end position="85"/>
    </location>
</feature>
<feature type="compositionally biased region" description="Basic residues" evidence="2">
    <location>
        <begin position="254"/>
        <end position="263"/>
    </location>
</feature>
<name>A0AAD3XM00_NEPGR</name>
<dbReference type="InterPro" id="IPR001005">
    <property type="entry name" value="SANT/Myb"/>
</dbReference>
<evidence type="ECO:0000259" key="3">
    <source>
        <dbReference type="PROSITE" id="PS50090"/>
    </source>
</evidence>
<dbReference type="FunFam" id="1.10.10.60:FF:000152">
    <property type="entry name" value="Trihelix transcription factor ASIL2"/>
    <property type="match status" value="1"/>
</dbReference>
<reference evidence="4" key="1">
    <citation type="submission" date="2023-05" db="EMBL/GenBank/DDBJ databases">
        <title>Nepenthes gracilis genome sequencing.</title>
        <authorList>
            <person name="Fukushima K."/>
        </authorList>
    </citation>
    <scope>NUCLEOTIDE SEQUENCE</scope>
    <source>
        <strain evidence="4">SING2019-196</strain>
    </source>
</reference>
<keyword evidence="1" id="KW-0175">Coiled coil</keyword>
<accession>A0AAD3XM00</accession>